<feature type="transmembrane region" description="Helical" evidence="2">
    <location>
        <begin position="45"/>
        <end position="72"/>
    </location>
</feature>
<organism evidence="3 4">
    <name type="scientific">Streblomastix strix</name>
    <dbReference type="NCBI Taxonomy" id="222440"/>
    <lineage>
        <taxon>Eukaryota</taxon>
        <taxon>Metamonada</taxon>
        <taxon>Preaxostyla</taxon>
        <taxon>Oxymonadida</taxon>
        <taxon>Streblomastigidae</taxon>
        <taxon>Streblomastix</taxon>
    </lineage>
</organism>
<feature type="transmembrane region" description="Helical" evidence="2">
    <location>
        <begin position="256"/>
        <end position="279"/>
    </location>
</feature>
<comment type="caution">
    <text evidence="3">The sequence shown here is derived from an EMBL/GenBank/DDBJ whole genome shotgun (WGS) entry which is preliminary data.</text>
</comment>
<keyword evidence="2" id="KW-1133">Transmembrane helix</keyword>
<feature type="transmembrane region" description="Helical" evidence="2">
    <location>
        <begin position="84"/>
        <end position="110"/>
    </location>
</feature>
<protein>
    <submittedName>
        <fullName evidence="3">Uncharacterized protein</fullName>
    </submittedName>
</protein>
<evidence type="ECO:0000256" key="1">
    <source>
        <dbReference type="SAM" id="MobiDB-lite"/>
    </source>
</evidence>
<feature type="compositionally biased region" description="Polar residues" evidence="1">
    <location>
        <begin position="334"/>
        <end position="347"/>
    </location>
</feature>
<dbReference type="AlphaFoldDB" id="A0A5J4W3Z6"/>
<feature type="region of interest" description="Disordered" evidence="1">
    <location>
        <begin position="298"/>
        <end position="357"/>
    </location>
</feature>
<dbReference type="Proteomes" id="UP000324800">
    <property type="component" value="Unassembled WGS sequence"/>
</dbReference>
<feature type="compositionally biased region" description="Acidic residues" evidence="1">
    <location>
        <begin position="301"/>
        <end position="310"/>
    </location>
</feature>
<evidence type="ECO:0000313" key="4">
    <source>
        <dbReference type="Proteomes" id="UP000324800"/>
    </source>
</evidence>
<name>A0A5J4W3Z6_9EUKA</name>
<feature type="transmembrane region" description="Helical" evidence="2">
    <location>
        <begin position="183"/>
        <end position="203"/>
    </location>
</feature>
<gene>
    <name evidence="3" type="ORF">EZS28_014834</name>
</gene>
<accession>A0A5J4W3Z6</accession>
<keyword evidence="2" id="KW-0812">Transmembrane</keyword>
<keyword evidence="2" id="KW-0472">Membrane</keyword>
<feature type="transmembrane region" description="Helical" evidence="2">
    <location>
        <begin position="152"/>
        <end position="176"/>
    </location>
</feature>
<feature type="transmembrane region" description="Helical" evidence="2">
    <location>
        <begin position="223"/>
        <end position="244"/>
    </location>
</feature>
<feature type="transmembrane region" description="Helical" evidence="2">
    <location>
        <begin position="14"/>
        <end position="39"/>
    </location>
</feature>
<proteinExistence type="predicted"/>
<reference evidence="3 4" key="1">
    <citation type="submission" date="2019-03" db="EMBL/GenBank/DDBJ databases">
        <title>Single cell metagenomics reveals metabolic interactions within the superorganism composed of flagellate Streblomastix strix and complex community of Bacteroidetes bacteria on its surface.</title>
        <authorList>
            <person name="Treitli S.C."/>
            <person name="Kolisko M."/>
            <person name="Husnik F."/>
            <person name="Keeling P."/>
            <person name="Hampl V."/>
        </authorList>
    </citation>
    <scope>NUCLEOTIDE SEQUENCE [LARGE SCALE GENOMIC DNA]</scope>
    <source>
        <strain evidence="3">ST1C</strain>
    </source>
</reference>
<feature type="compositionally biased region" description="Acidic residues" evidence="1">
    <location>
        <begin position="316"/>
        <end position="331"/>
    </location>
</feature>
<sequence length="479" mass="52634">MAQPTKKTNPCVKVLLYVSTLIVIVAFLALIAIGILILFKLRKVIYILVVAIVAIVIGMLGIIASIFGIWGLHKNQFEGKPKFAVLFFAGTVIILQVLLIVIGFLCFFARPTVDSLIVLNQSQLKTWFSGLSDEEFNKLIDMLKLAVDYLNIVGAIFFAAAAIAILILILLCIYVGKLTFSRFLITSSSIVLIAVGFALAIFLVISNPSSITIAGQQILNKWILTSTMIILFAIGVVGIFGLIAAECGSKLKILSIFFIIAICILAAWTIGVFIAASIFKKKYLNEVDSFCDGEVAVIETPGEEEEEQTDSGETGEPGDTEDPEGSDDPEDPAMNSNTDSNTYSYQNPKYLPSTTTTTNSINSAEECAQMLLRLRDSKCGKITESDSKKLKCRNDLKYSDVIDLLKKMKGGWIDLIFSVAIYVTVYFILNVFAGIYNCVKKEQPAKATVHMRKMSQPASSRQSLRLEQIEIEGDEGNRF</sequence>
<dbReference type="EMBL" id="SNRW01003508">
    <property type="protein sequence ID" value="KAA6389641.1"/>
    <property type="molecule type" value="Genomic_DNA"/>
</dbReference>
<evidence type="ECO:0000313" key="3">
    <source>
        <dbReference type="EMBL" id="KAA6389641.1"/>
    </source>
</evidence>
<evidence type="ECO:0000256" key="2">
    <source>
        <dbReference type="SAM" id="Phobius"/>
    </source>
</evidence>
<feature type="transmembrane region" description="Helical" evidence="2">
    <location>
        <begin position="415"/>
        <end position="436"/>
    </location>
</feature>